<evidence type="ECO:0000256" key="1">
    <source>
        <dbReference type="SAM" id="SignalP"/>
    </source>
</evidence>
<dbReference type="EMBL" id="JAWJAY010000004">
    <property type="protein sequence ID" value="MDV2886721.1"/>
    <property type="molecule type" value="Genomic_DNA"/>
</dbReference>
<dbReference type="PROSITE" id="PS51257">
    <property type="entry name" value="PROKAR_LIPOPROTEIN"/>
    <property type="match status" value="1"/>
</dbReference>
<evidence type="ECO:0000313" key="2">
    <source>
        <dbReference type="EMBL" id="MDV2886721.1"/>
    </source>
</evidence>
<keyword evidence="1" id="KW-0732">Signal</keyword>
<name>A0AAJ2NQN4_ALKPS</name>
<accession>A0AAJ2NQN4</accession>
<gene>
    <name evidence="2" type="ORF">RYX45_16125</name>
</gene>
<dbReference type="AlphaFoldDB" id="A0AAJ2NQN4"/>
<feature type="signal peptide" evidence="1">
    <location>
        <begin position="1"/>
        <end position="21"/>
    </location>
</feature>
<dbReference type="RefSeq" id="WP_323467356.1">
    <property type="nucleotide sequence ID" value="NZ_CP144224.1"/>
</dbReference>
<reference evidence="2" key="1">
    <citation type="submission" date="2023-10" db="EMBL/GenBank/DDBJ databases">
        <title>Screening of Alkalihalophilus pseudofirmusBZ-TG-HK211 and Its Alleviation of Salt Stress on Rapeseed Growth.</title>
        <authorList>
            <person name="Zhao B."/>
            <person name="Guo T."/>
        </authorList>
    </citation>
    <scope>NUCLEOTIDE SEQUENCE</scope>
    <source>
        <strain evidence="2">BZ-TG-HK211</strain>
    </source>
</reference>
<dbReference type="Proteomes" id="UP001285636">
    <property type="component" value="Unassembled WGS sequence"/>
</dbReference>
<comment type="caution">
    <text evidence="2">The sequence shown here is derived from an EMBL/GenBank/DDBJ whole genome shotgun (WGS) entry which is preliminary data.</text>
</comment>
<sequence>MTFKRILLFCSFTWLFFLASACSNQTEEEAKKEVASTDLSDEHIDGMNVGMFMTDDSFGRRFEDIERYPANDQYADQRNYDQYRNEDFIWSVDRHTMEVLQISVLEENDTSASSKGIKRGSPIEEVITRYGEHYYTYEDHEQSIFMIGFVDHQNNLDLSFIHDEKNVTGISLSYAFDIMKWETEE</sequence>
<organism evidence="2 3">
    <name type="scientific">Alkalihalophilus pseudofirmus</name>
    <name type="common">Bacillus pseudofirmus</name>
    <dbReference type="NCBI Taxonomy" id="79885"/>
    <lineage>
        <taxon>Bacteria</taxon>
        <taxon>Bacillati</taxon>
        <taxon>Bacillota</taxon>
        <taxon>Bacilli</taxon>
        <taxon>Bacillales</taxon>
        <taxon>Bacillaceae</taxon>
        <taxon>Alkalihalophilus</taxon>
    </lineage>
</organism>
<feature type="chain" id="PRO_5042466341" description="Lipoprotein" evidence="1">
    <location>
        <begin position="22"/>
        <end position="185"/>
    </location>
</feature>
<evidence type="ECO:0000313" key="3">
    <source>
        <dbReference type="Proteomes" id="UP001285636"/>
    </source>
</evidence>
<proteinExistence type="predicted"/>
<evidence type="ECO:0008006" key="4">
    <source>
        <dbReference type="Google" id="ProtNLM"/>
    </source>
</evidence>
<protein>
    <recommendedName>
        <fullName evidence="4">Lipoprotein</fullName>
    </recommendedName>
</protein>